<dbReference type="EMBL" id="AVOT02134597">
    <property type="protein sequence ID" value="MBW0589510.1"/>
    <property type="molecule type" value="Genomic_DNA"/>
</dbReference>
<accession>A0A9Q3L1K9</accession>
<dbReference type="Proteomes" id="UP000765509">
    <property type="component" value="Unassembled WGS sequence"/>
</dbReference>
<dbReference type="AlphaFoldDB" id="A0A9Q3L1K9"/>
<dbReference type="OrthoDB" id="2506837at2759"/>
<proteinExistence type="predicted"/>
<sequence length="262" mass="30667">MKESDKYLRDKERQAILRVRLRLKNLRYTFAVSQKFPRRYLKILENVDSHSDDERIPGSNKYHIKTLECQSKNASLLMRRVDEEIFKAEKDNGKTSNRRERLIPDEPLKSICTGVPKGLPINFYDPCWFNSLSARQKTLIADAFNIAFLPDASQSLRGIQHPNERLGDKKFTNKYWDQVIDRDDISHEIPTEEELNDSDEELDTESEVESTKEESDGEEEAQEWAELNQLHDQDTEMEDVCEPDYLAHGSSHVVFKNEWSAW</sequence>
<reference evidence="2" key="1">
    <citation type="submission" date="2021-03" db="EMBL/GenBank/DDBJ databases">
        <title>Draft genome sequence of rust myrtle Austropuccinia psidii MF-1, a brazilian biotype.</title>
        <authorList>
            <person name="Quecine M.C."/>
            <person name="Pachon D.M.R."/>
            <person name="Bonatelli M.L."/>
            <person name="Correr F.H."/>
            <person name="Franceschini L.M."/>
            <person name="Leite T.F."/>
            <person name="Margarido G.R.A."/>
            <person name="Almeida C.A."/>
            <person name="Ferrarezi J.A."/>
            <person name="Labate C.A."/>
        </authorList>
    </citation>
    <scope>NUCLEOTIDE SEQUENCE</scope>
    <source>
        <strain evidence="2">MF-1</strain>
    </source>
</reference>
<keyword evidence="3" id="KW-1185">Reference proteome</keyword>
<gene>
    <name evidence="2" type="ORF">O181_129225</name>
</gene>
<name>A0A9Q3L1K9_9BASI</name>
<protein>
    <submittedName>
        <fullName evidence="2">Uncharacterized protein</fullName>
    </submittedName>
</protein>
<organism evidence="2 3">
    <name type="scientific">Austropuccinia psidii MF-1</name>
    <dbReference type="NCBI Taxonomy" id="1389203"/>
    <lineage>
        <taxon>Eukaryota</taxon>
        <taxon>Fungi</taxon>
        <taxon>Dikarya</taxon>
        <taxon>Basidiomycota</taxon>
        <taxon>Pucciniomycotina</taxon>
        <taxon>Pucciniomycetes</taxon>
        <taxon>Pucciniales</taxon>
        <taxon>Sphaerophragmiaceae</taxon>
        <taxon>Austropuccinia</taxon>
    </lineage>
</organism>
<feature type="compositionally biased region" description="Acidic residues" evidence="1">
    <location>
        <begin position="191"/>
        <end position="208"/>
    </location>
</feature>
<evidence type="ECO:0000256" key="1">
    <source>
        <dbReference type="SAM" id="MobiDB-lite"/>
    </source>
</evidence>
<comment type="caution">
    <text evidence="2">The sequence shown here is derived from an EMBL/GenBank/DDBJ whole genome shotgun (WGS) entry which is preliminary data.</text>
</comment>
<evidence type="ECO:0000313" key="3">
    <source>
        <dbReference type="Proteomes" id="UP000765509"/>
    </source>
</evidence>
<feature type="region of interest" description="Disordered" evidence="1">
    <location>
        <begin position="186"/>
        <end position="234"/>
    </location>
</feature>
<evidence type="ECO:0000313" key="2">
    <source>
        <dbReference type="EMBL" id="MBW0589510.1"/>
    </source>
</evidence>